<dbReference type="Proteomes" id="UP000050790">
    <property type="component" value="Unassembled WGS sequence"/>
</dbReference>
<dbReference type="WBParaSite" id="SMRG1_43680.1">
    <property type="protein sequence ID" value="SMRG1_43680.1"/>
    <property type="gene ID" value="SMRG1_43680"/>
</dbReference>
<evidence type="ECO:0000259" key="2">
    <source>
        <dbReference type="PROSITE" id="PS50211"/>
    </source>
</evidence>
<dbReference type="PROSITE" id="PS50211">
    <property type="entry name" value="DENN"/>
    <property type="match status" value="1"/>
</dbReference>
<evidence type="ECO:0000313" key="4">
    <source>
        <dbReference type="WBParaSite" id="SMRG1_43680.1"/>
    </source>
</evidence>
<reference evidence="4 5" key="1">
    <citation type="submission" date="2023-11" db="UniProtKB">
        <authorList>
            <consortium name="WormBaseParasite"/>
        </authorList>
    </citation>
    <scope>IDENTIFICATION</scope>
</reference>
<dbReference type="PANTHER" id="PTHR13196">
    <property type="entry name" value="DENN DOMAIN-CONTAINING"/>
    <property type="match status" value="1"/>
</dbReference>
<dbReference type="GO" id="GO:0006897">
    <property type="term" value="P:endocytosis"/>
    <property type="evidence" value="ECO:0007669"/>
    <property type="project" value="TreeGrafter"/>
</dbReference>
<feature type="domain" description="UDENN" evidence="2">
    <location>
        <begin position="12"/>
        <end position="413"/>
    </location>
</feature>
<dbReference type="InterPro" id="IPR001194">
    <property type="entry name" value="cDENN_dom"/>
</dbReference>
<dbReference type="InterPro" id="IPR043153">
    <property type="entry name" value="DENN_C"/>
</dbReference>
<sequence length="717" mass="82057">MFWNRLRKTNKLIEHIVIFHLDSTNGDPVVEYVYPSVKNENSHFHKLRNFVLPCKHKSLISEEYTLIFTDSDGTVEFFACITLPISGYIVCVSSYFPYFELLHSIITLINQEHLYRGENRRNIEVILKELHYHSGVATLNISSPPNSTKLSIQLPEAQFQFVYHRHILEYYNTLSIGNWIVIFESLILEKSVIFYSSRLQRITSCLLASLSLLYPLIWPHLIYSLLPSNCIEYVGCPTPFVAGVHSCLKEKMKPLLIPGVRLVDLDHDVVYGTGDVGITMPSVLRHWLIKRCNASHSAILRHIRSTENVASTAALLLARPYLELMAILLGRYRSALQHNEASSSVDLLPIQSPNDESRSQDKFDQPRIGGWFFDRAAFVISCGHELQPYLTELLNSQMVIQFFESRVAVLNSDMAFIPPDDFEDIIDHVSIPRRSGGLNDLLNFGRTEFDKITRKLTQKSEKLSQKLVTRPNNLYQTFKFNSSTMQKRNFSNSATSKAHSRKVLIPSLSTRPSEQDICEILRKKLEFKKDNNLSLPTHYQQNNDTNNLLSCDNSIWQPLSPKIDHELRNSERTNRSLLTSILSELPDLTADFYPSTTSRVNDSQVSLRKRSQDIENKPFNLRRNSSKRMGCYVESPEKAFHNWVTFDSSPPTCSSEDLINLTGSPSKSSNMLDPFSDDSFSKSLSTNTKPAKCDHNELEQAILDEFDQLSISRMRKT</sequence>
<dbReference type="WBParaSite" id="SMRG1_43680.3">
    <property type="protein sequence ID" value="SMRG1_43680.3"/>
    <property type="gene ID" value="SMRG1_43680"/>
</dbReference>
<dbReference type="InterPro" id="IPR037516">
    <property type="entry name" value="Tripartite_DENN"/>
</dbReference>
<dbReference type="Gene3D" id="3.40.50.11500">
    <property type="match status" value="1"/>
</dbReference>
<accession>A0AA84ZSZ7</accession>
<protein>
    <recommendedName>
        <fullName evidence="2">UDENN domain-containing protein</fullName>
    </recommendedName>
</protein>
<evidence type="ECO:0000313" key="6">
    <source>
        <dbReference type="WBParaSite" id="SMRG1_43680.3"/>
    </source>
</evidence>
<organism evidence="3 6">
    <name type="scientific">Schistosoma margrebowiei</name>
    <dbReference type="NCBI Taxonomy" id="48269"/>
    <lineage>
        <taxon>Eukaryota</taxon>
        <taxon>Metazoa</taxon>
        <taxon>Spiralia</taxon>
        <taxon>Lophotrochozoa</taxon>
        <taxon>Platyhelminthes</taxon>
        <taxon>Trematoda</taxon>
        <taxon>Digenea</taxon>
        <taxon>Strigeidida</taxon>
        <taxon>Schistosomatoidea</taxon>
        <taxon>Schistosomatidae</taxon>
        <taxon>Schistosoma</taxon>
    </lineage>
</organism>
<dbReference type="Pfam" id="PF02141">
    <property type="entry name" value="DENN"/>
    <property type="match status" value="1"/>
</dbReference>
<dbReference type="GO" id="GO:0032456">
    <property type="term" value="P:endocytic recycling"/>
    <property type="evidence" value="ECO:0007669"/>
    <property type="project" value="TreeGrafter"/>
</dbReference>
<evidence type="ECO:0000313" key="5">
    <source>
        <dbReference type="WBParaSite" id="SMRG1_43680.2"/>
    </source>
</evidence>
<dbReference type="GO" id="GO:0005085">
    <property type="term" value="F:guanyl-nucleotide exchange factor activity"/>
    <property type="evidence" value="ECO:0007669"/>
    <property type="project" value="InterPro"/>
</dbReference>
<dbReference type="WBParaSite" id="SMRG1_43680.2">
    <property type="protein sequence ID" value="SMRG1_43680.2"/>
    <property type="gene ID" value="SMRG1_43680"/>
</dbReference>
<name>A0AA84ZSZ7_9TREM</name>
<evidence type="ECO:0000313" key="3">
    <source>
        <dbReference type="Proteomes" id="UP000050790"/>
    </source>
</evidence>
<dbReference type="AlphaFoldDB" id="A0AA84ZSZ7"/>
<dbReference type="GO" id="GO:0005829">
    <property type="term" value="C:cytosol"/>
    <property type="evidence" value="ECO:0007669"/>
    <property type="project" value="TreeGrafter"/>
</dbReference>
<proteinExistence type="predicted"/>
<dbReference type="GO" id="GO:1901981">
    <property type="term" value="F:phosphatidylinositol phosphate binding"/>
    <property type="evidence" value="ECO:0007669"/>
    <property type="project" value="TreeGrafter"/>
</dbReference>
<dbReference type="SMART" id="SM00799">
    <property type="entry name" value="DENN"/>
    <property type="match status" value="1"/>
</dbReference>
<dbReference type="WBParaSite" id="SMRG1_43680.4">
    <property type="protein sequence ID" value="SMRG1_43680.4"/>
    <property type="gene ID" value="SMRG1_43680"/>
</dbReference>
<dbReference type="Gene3D" id="3.30.450.200">
    <property type="match status" value="1"/>
</dbReference>
<feature type="region of interest" description="Disordered" evidence="1">
    <location>
        <begin position="664"/>
        <end position="694"/>
    </location>
</feature>
<evidence type="ECO:0000256" key="1">
    <source>
        <dbReference type="SAM" id="MobiDB-lite"/>
    </source>
</evidence>
<dbReference type="InterPro" id="IPR040032">
    <property type="entry name" value="DENND1A/B/C"/>
</dbReference>
<dbReference type="PANTHER" id="PTHR13196:SF14">
    <property type="entry name" value="UDENN DOMAIN-CONTAINING PROTEIN"/>
    <property type="match status" value="1"/>
</dbReference>